<evidence type="ECO:0000256" key="1">
    <source>
        <dbReference type="ARBA" id="ARBA00004123"/>
    </source>
</evidence>
<feature type="domain" description="Zn(2)-C6 fungal-type" evidence="4">
    <location>
        <begin position="36"/>
        <end position="65"/>
    </location>
</feature>
<accession>A0AAD7AM51</accession>
<evidence type="ECO:0000259" key="4">
    <source>
        <dbReference type="PROSITE" id="PS50048"/>
    </source>
</evidence>
<reference evidence="5" key="1">
    <citation type="submission" date="2023-03" db="EMBL/GenBank/DDBJ databases">
        <title>Massive genome expansion in bonnet fungi (Mycena s.s.) driven by repeated elements and novel gene families across ecological guilds.</title>
        <authorList>
            <consortium name="Lawrence Berkeley National Laboratory"/>
            <person name="Harder C.B."/>
            <person name="Miyauchi S."/>
            <person name="Viragh M."/>
            <person name="Kuo A."/>
            <person name="Thoen E."/>
            <person name="Andreopoulos B."/>
            <person name="Lu D."/>
            <person name="Skrede I."/>
            <person name="Drula E."/>
            <person name="Henrissat B."/>
            <person name="Morin E."/>
            <person name="Kohler A."/>
            <person name="Barry K."/>
            <person name="LaButti K."/>
            <person name="Morin E."/>
            <person name="Salamov A."/>
            <person name="Lipzen A."/>
            <person name="Mereny Z."/>
            <person name="Hegedus B."/>
            <person name="Baldrian P."/>
            <person name="Stursova M."/>
            <person name="Weitz H."/>
            <person name="Taylor A."/>
            <person name="Grigoriev I.V."/>
            <person name="Nagy L.G."/>
            <person name="Martin F."/>
            <person name="Kauserud H."/>
        </authorList>
    </citation>
    <scope>NUCLEOTIDE SEQUENCE</scope>
    <source>
        <strain evidence="5">CBHHK002</strain>
    </source>
</reference>
<comment type="subcellular location">
    <subcellularLocation>
        <location evidence="1">Nucleus</location>
    </subcellularLocation>
</comment>
<keyword evidence="6" id="KW-1185">Reference proteome</keyword>
<dbReference type="InterPro" id="IPR036864">
    <property type="entry name" value="Zn2-C6_fun-type_DNA-bd_sf"/>
</dbReference>
<proteinExistence type="predicted"/>
<dbReference type="SUPFAM" id="SSF57701">
    <property type="entry name" value="Zn2/Cys6 DNA-binding domain"/>
    <property type="match status" value="1"/>
</dbReference>
<dbReference type="Pfam" id="PF00172">
    <property type="entry name" value="Zn_clus"/>
    <property type="match status" value="1"/>
</dbReference>
<protein>
    <submittedName>
        <fullName evidence="5">Fungal-specific transcription factor domain-containing protein</fullName>
    </submittedName>
</protein>
<organism evidence="5 6">
    <name type="scientific">Mycena albidolilacea</name>
    <dbReference type="NCBI Taxonomy" id="1033008"/>
    <lineage>
        <taxon>Eukaryota</taxon>
        <taxon>Fungi</taxon>
        <taxon>Dikarya</taxon>
        <taxon>Basidiomycota</taxon>
        <taxon>Agaricomycotina</taxon>
        <taxon>Agaricomycetes</taxon>
        <taxon>Agaricomycetidae</taxon>
        <taxon>Agaricales</taxon>
        <taxon>Marasmiineae</taxon>
        <taxon>Mycenaceae</taxon>
        <taxon>Mycena</taxon>
    </lineage>
</organism>
<keyword evidence="3" id="KW-0539">Nucleus</keyword>
<evidence type="ECO:0000256" key="2">
    <source>
        <dbReference type="ARBA" id="ARBA00022723"/>
    </source>
</evidence>
<dbReference type="GO" id="GO:0003677">
    <property type="term" value="F:DNA binding"/>
    <property type="evidence" value="ECO:0007669"/>
    <property type="project" value="InterPro"/>
</dbReference>
<name>A0AAD7AM51_9AGAR</name>
<dbReference type="Proteomes" id="UP001218218">
    <property type="component" value="Unassembled WGS sequence"/>
</dbReference>
<dbReference type="InterPro" id="IPR007219">
    <property type="entry name" value="XnlR_reg_dom"/>
</dbReference>
<dbReference type="InterPro" id="IPR001138">
    <property type="entry name" value="Zn2Cys6_DnaBD"/>
</dbReference>
<keyword evidence="2" id="KW-0479">Metal-binding</keyword>
<dbReference type="InterPro" id="IPR050613">
    <property type="entry name" value="Sec_Metabolite_Reg"/>
</dbReference>
<dbReference type="AlphaFoldDB" id="A0AAD7AM51"/>
<dbReference type="GO" id="GO:0005634">
    <property type="term" value="C:nucleus"/>
    <property type="evidence" value="ECO:0007669"/>
    <property type="project" value="UniProtKB-SubCell"/>
</dbReference>
<dbReference type="PANTHER" id="PTHR31001">
    <property type="entry name" value="UNCHARACTERIZED TRANSCRIPTIONAL REGULATORY PROTEIN"/>
    <property type="match status" value="1"/>
</dbReference>
<dbReference type="EMBL" id="JARIHO010000004">
    <property type="protein sequence ID" value="KAJ7362634.1"/>
    <property type="molecule type" value="Genomic_DNA"/>
</dbReference>
<dbReference type="CDD" id="cd12148">
    <property type="entry name" value="fungal_TF_MHR"/>
    <property type="match status" value="1"/>
</dbReference>
<dbReference type="PROSITE" id="PS50048">
    <property type="entry name" value="ZN2_CY6_FUNGAL_2"/>
    <property type="match status" value="1"/>
</dbReference>
<evidence type="ECO:0000313" key="6">
    <source>
        <dbReference type="Proteomes" id="UP001218218"/>
    </source>
</evidence>
<dbReference type="GO" id="GO:0000981">
    <property type="term" value="F:DNA-binding transcription factor activity, RNA polymerase II-specific"/>
    <property type="evidence" value="ECO:0007669"/>
    <property type="project" value="InterPro"/>
</dbReference>
<evidence type="ECO:0000313" key="5">
    <source>
        <dbReference type="EMBL" id="KAJ7362634.1"/>
    </source>
</evidence>
<dbReference type="SMART" id="SM00066">
    <property type="entry name" value="GAL4"/>
    <property type="match status" value="1"/>
</dbReference>
<dbReference type="CDD" id="cd00067">
    <property type="entry name" value="GAL4"/>
    <property type="match status" value="1"/>
</dbReference>
<evidence type="ECO:0000256" key="3">
    <source>
        <dbReference type="ARBA" id="ARBA00023242"/>
    </source>
</evidence>
<dbReference type="SMART" id="SM00906">
    <property type="entry name" value="Fungal_trans"/>
    <property type="match status" value="1"/>
</dbReference>
<dbReference type="Gene3D" id="4.10.240.10">
    <property type="entry name" value="Zn(2)-C6 fungal-type DNA-binding domain"/>
    <property type="match status" value="1"/>
</dbReference>
<dbReference type="GO" id="GO:0006351">
    <property type="term" value="P:DNA-templated transcription"/>
    <property type="evidence" value="ECO:0007669"/>
    <property type="project" value="InterPro"/>
</dbReference>
<sequence>MTGHEKPLHPTMTSHSFQILSDKEVIDMKRSRGIMACAECQRRKLKCDKKFPCSSCVRRGRADICPTGDMGFIGRGRRYLVHIFSGVFDDMLYTRIMRSESMELSTTIHNMGDRIQQLESAVAQAHADASDSPHPLLRDDLLGIKFTGELSRSSTDPTPAQQANTAGALAVGASGTSRYYGFSAGPSAFLSVQGSNGGDRAEYAPPFADTIRSFALDGIHSFASWDTELCVETLLDQLPDELRAWALYDIFVADASWYGTPVLPDELHELLSHLYDPEAPACELSPHGIAVVFMAFAHGALADLALPPYNAEADTYFDLARTALALQSIFDSKDLHTIQALALSGLYYSAGGARYSIESAWTITSMAVGLCQTLRLHRESAHTCFNNKTAQRRRALFWEMYSLETYQSLSFSRPLTIPLADISCEFPADLEQTIDGKGTTIPGFWHTKWNFTKEVTAPMAQAYTSAKSPSYEEVLDLDRRLRRFMETAPFPHYAEQARQSGAFLAYVRANMIPRFAANLMVYVHRSSFVQALKDRPLNPLDGPYAASFLAAYRSASFMIKSDMRSFSLFPDHYHRWWPIWKSLVNASFIVGSIAAKSPQAVMANVAFSELLYAVELVERGATHSFLAAGSLPVLRRLRNKAETAIRPLAGQGQTLHSENPFDLADEKDFALLSGSHAILDRNSVPNSNPMSRSRCIPSTGVAIPSLIPSVMPPPPPPTPPTHDLWPTDQEQDQNGYGWLNIQLEPIPEACMTPVKCGDVAAAGLEAYMSAQMQYPYAYPSYRRQVEATPIPPTEPDEWSNFLRLFEH</sequence>
<comment type="caution">
    <text evidence="5">The sequence shown here is derived from an EMBL/GenBank/DDBJ whole genome shotgun (WGS) entry which is preliminary data.</text>
</comment>
<dbReference type="GO" id="GO:0008270">
    <property type="term" value="F:zinc ion binding"/>
    <property type="evidence" value="ECO:0007669"/>
    <property type="project" value="InterPro"/>
</dbReference>
<dbReference type="PANTHER" id="PTHR31001:SF56">
    <property type="entry name" value="ZN(2)-C6 FUNGAL-TYPE DOMAIN-CONTAINING PROTEIN"/>
    <property type="match status" value="1"/>
</dbReference>
<dbReference type="Pfam" id="PF04082">
    <property type="entry name" value="Fungal_trans"/>
    <property type="match status" value="1"/>
</dbReference>
<gene>
    <name evidence="5" type="ORF">DFH08DRAFT_1073700</name>
</gene>